<dbReference type="InterPro" id="IPR013766">
    <property type="entry name" value="Thioredoxin_domain"/>
</dbReference>
<keyword evidence="4" id="KW-1185">Reference proteome</keyword>
<dbReference type="AlphaFoldDB" id="A0A1G6NMD5"/>
<dbReference type="GO" id="GO:0016209">
    <property type="term" value="F:antioxidant activity"/>
    <property type="evidence" value="ECO:0007669"/>
    <property type="project" value="InterPro"/>
</dbReference>
<dbReference type="Proteomes" id="UP000198757">
    <property type="component" value="Unassembled WGS sequence"/>
</dbReference>
<dbReference type="PANTHER" id="PTHR42852">
    <property type="entry name" value="THIOL:DISULFIDE INTERCHANGE PROTEIN DSBE"/>
    <property type="match status" value="1"/>
</dbReference>
<gene>
    <name evidence="3" type="ORF">SAMN04487894_103315</name>
</gene>
<dbReference type="RefSeq" id="WP_090389482.1">
    <property type="nucleotide sequence ID" value="NZ_FMZO01000003.1"/>
</dbReference>
<evidence type="ECO:0000256" key="1">
    <source>
        <dbReference type="SAM" id="SignalP"/>
    </source>
</evidence>
<dbReference type="InterPro" id="IPR050553">
    <property type="entry name" value="Thioredoxin_ResA/DsbE_sf"/>
</dbReference>
<evidence type="ECO:0000259" key="2">
    <source>
        <dbReference type="PROSITE" id="PS51352"/>
    </source>
</evidence>
<dbReference type="Pfam" id="PF00578">
    <property type="entry name" value="AhpC-TSA"/>
    <property type="match status" value="1"/>
</dbReference>
<dbReference type="SUPFAM" id="SSF52833">
    <property type="entry name" value="Thioredoxin-like"/>
    <property type="match status" value="1"/>
</dbReference>
<organism evidence="3 4">
    <name type="scientific">Niabella drilacis (strain DSM 25811 / CCM 8410 / CCUG 62505 / LMG 26954 / E90)</name>
    <dbReference type="NCBI Taxonomy" id="1285928"/>
    <lineage>
        <taxon>Bacteria</taxon>
        <taxon>Pseudomonadati</taxon>
        <taxon>Bacteroidota</taxon>
        <taxon>Chitinophagia</taxon>
        <taxon>Chitinophagales</taxon>
        <taxon>Chitinophagaceae</taxon>
        <taxon>Niabella</taxon>
    </lineage>
</organism>
<dbReference type="InterPro" id="IPR000866">
    <property type="entry name" value="AhpC/TSA"/>
</dbReference>
<evidence type="ECO:0000313" key="3">
    <source>
        <dbReference type="EMBL" id="SDC68554.1"/>
    </source>
</evidence>
<dbReference type="GO" id="GO:0016491">
    <property type="term" value="F:oxidoreductase activity"/>
    <property type="evidence" value="ECO:0007669"/>
    <property type="project" value="InterPro"/>
</dbReference>
<keyword evidence="3" id="KW-0413">Isomerase</keyword>
<keyword evidence="1" id="KW-0732">Signal</keyword>
<feature type="chain" id="PRO_5011449147" evidence="1">
    <location>
        <begin position="20"/>
        <end position="393"/>
    </location>
</feature>
<reference evidence="4" key="1">
    <citation type="submission" date="2016-10" db="EMBL/GenBank/DDBJ databases">
        <authorList>
            <person name="Varghese N."/>
            <person name="Submissions S."/>
        </authorList>
    </citation>
    <scope>NUCLEOTIDE SEQUENCE [LARGE SCALE GENOMIC DNA]</scope>
    <source>
        <strain evidence="4">DSM 25811 / CCM 8410 / LMG 26954 / E90</strain>
    </source>
</reference>
<dbReference type="STRING" id="1285928.SAMN04487894_103315"/>
<dbReference type="Gene3D" id="3.40.30.10">
    <property type="entry name" value="Glutaredoxin"/>
    <property type="match status" value="1"/>
</dbReference>
<proteinExistence type="predicted"/>
<dbReference type="PANTHER" id="PTHR42852:SF17">
    <property type="entry name" value="THIOREDOXIN-LIKE PROTEIN HI_1115"/>
    <property type="match status" value="1"/>
</dbReference>
<dbReference type="InterPro" id="IPR036249">
    <property type="entry name" value="Thioredoxin-like_sf"/>
</dbReference>
<dbReference type="GO" id="GO:0016853">
    <property type="term" value="F:isomerase activity"/>
    <property type="evidence" value="ECO:0007669"/>
    <property type="project" value="UniProtKB-KW"/>
</dbReference>
<accession>A0A1G6NMD5</accession>
<dbReference type="EMBL" id="FMZO01000003">
    <property type="protein sequence ID" value="SDC68554.1"/>
    <property type="molecule type" value="Genomic_DNA"/>
</dbReference>
<sequence length="393" mass="44646">MKRLSFLVNLLLLSAIGYAQNRDSLTAAVLLHQLDRMHQTIRNISYHVQHTWHDASVKDSVQVWEGDVGLVPDSRDTIFGNRFHIKNTGNFGSIDSYYDGKLYIEANHRDRSLLRVDPCIFPNDFSNPAKSRSVLRLVQSLIFRKDLSEYLLSRYPYGRHPQLSLRRGSGRYMITIAYPPNDYGASTTFTLGVEEKPMRVVEVQQVVLFNGTRQTQTWKVSKIRENRNDHVVPDVSAAVFAGYRVSAPQPRKNEKYTYPLLSKAAPGFRVEPIEGGAAISLIALRGKYVLLDFWETWCGYCIMAFPKIKLLYEKYHRSGLEVIGITTENEDLVSKLITANRLPYLHVKGDTALLKDYLVAARPHYVLVGPDGNVAAGTDLEGIEKILQERMNQ</sequence>
<protein>
    <submittedName>
        <fullName evidence="3">Thiol-disulfide isomerase or thioredoxin</fullName>
    </submittedName>
</protein>
<feature type="signal peptide" evidence="1">
    <location>
        <begin position="1"/>
        <end position="19"/>
    </location>
</feature>
<name>A0A1G6NMD5_NIADE</name>
<evidence type="ECO:0000313" key="4">
    <source>
        <dbReference type="Proteomes" id="UP000198757"/>
    </source>
</evidence>
<feature type="domain" description="Thioredoxin" evidence="2">
    <location>
        <begin position="259"/>
        <end position="392"/>
    </location>
</feature>
<dbReference type="PROSITE" id="PS51352">
    <property type="entry name" value="THIOREDOXIN_2"/>
    <property type="match status" value="1"/>
</dbReference>
<dbReference type="OrthoDB" id="9815205at2"/>
<dbReference type="CDD" id="cd02966">
    <property type="entry name" value="TlpA_like_family"/>
    <property type="match status" value="1"/>
</dbReference>